<dbReference type="GO" id="GO:0006749">
    <property type="term" value="P:glutathione metabolic process"/>
    <property type="evidence" value="ECO:0007669"/>
    <property type="project" value="TreeGrafter"/>
</dbReference>
<name>A0A2C9LWY1_BIOGL</name>
<dbReference type="PROSITE" id="PS50404">
    <property type="entry name" value="GST_NTER"/>
    <property type="match status" value="1"/>
</dbReference>
<dbReference type="InterPro" id="IPR036282">
    <property type="entry name" value="Glutathione-S-Trfase_C_sf"/>
</dbReference>
<evidence type="ECO:0000259" key="2">
    <source>
        <dbReference type="PROSITE" id="PS50405"/>
    </source>
</evidence>
<gene>
    <name evidence="3" type="primary">106058451</name>
</gene>
<dbReference type="InterPro" id="IPR050213">
    <property type="entry name" value="GST_superfamily"/>
</dbReference>
<dbReference type="SFLD" id="SFLDS00019">
    <property type="entry name" value="Glutathione_Transferase_(cytos"/>
    <property type="match status" value="1"/>
</dbReference>
<dbReference type="EnsemblMetazoa" id="BGLB035948-RA">
    <property type="protein sequence ID" value="BGLB035948-PA"/>
    <property type="gene ID" value="BGLB035948"/>
</dbReference>
<dbReference type="STRING" id="6526.A0A2C9LWY1"/>
<dbReference type="PANTHER" id="PTHR11571:SF256">
    <property type="entry name" value="GST C-TERMINAL DOMAIN-CONTAINING PROTEIN-RELATED"/>
    <property type="match status" value="1"/>
</dbReference>
<evidence type="ECO:0008006" key="5">
    <source>
        <dbReference type="Google" id="ProtNLM"/>
    </source>
</evidence>
<dbReference type="Proteomes" id="UP000076420">
    <property type="component" value="Unassembled WGS sequence"/>
</dbReference>
<dbReference type="InterPro" id="IPR010987">
    <property type="entry name" value="Glutathione-S-Trfase_C-like"/>
</dbReference>
<evidence type="ECO:0000259" key="1">
    <source>
        <dbReference type="PROSITE" id="PS50404"/>
    </source>
</evidence>
<dbReference type="Pfam" id="PF02798">
    <property type="entry name" value="GST_N"/>
    <property type="match status" value="1"/>
</dbReference>
<dbReference type="PANTHER" id="PTHR11571">
    <property type="entry name" value="GLUTATHIONE S-TRANSFERASE"/>
    <property type="match status" value="1"/>
</dbReference>
<reference evidence="3" key="1">
    <citation type="submission" date="2020-05" db="UniProtKB">
        <authorList>
            <consortium name="EnsemblMetazoa"/>
        </authorList>
    </citation>
    <scope>IDENTIFICATION</scope>
    <source>
        <strain evidence="3">BB02</strain>
    </source>
</reference>
<evidence type="ECO:0000313" key="4">
    <source>
        <dbReference type="Proteomes" id="UP000076420"/>
    </source>
</evidence>
<dbReference type="InterPro" id="IPR036249">
    <property type="entry name" value="Thioredoxin-like_sf"/>
</dbReference>
<dbReference type="VEuPathDB" id="VectorBase:BGLB035948"/>
<dbReference type="InterPro" id="IPR004046">
    <property type="entry name" value="GST_C"/>
</dbReference>
<protein>
    <recommendedName>
        <fullName evidence="5">Glutathione S-transferase</fullName>
    </recommendedName>
</protein>
<accession>A0A2C9LWY1</accession>
<sequence length="155" mass="17691">FGQMPVLHVDGEPIPQSLAICRYIAKQYGFSGKTPFEAAWADAIADLWKDFLFEFDKYWDVKIGYLNGDEELAKNTHGIPARDKFFPLIVKQLEENGSGFLVGDSLTWVDVLVANATDDIIVQESGFLDDYPEALRHKERIHAVPALKKWIEYRE</sequence>
<dbReference type="Gene3D" id="1.20.1050.10">
    <property type="match status" value="1"/>
</dbReference>
<proteinExistence type="predicted"/>
<feature type="domain" description="GST N-terminal" evidence="1">
    <location>
        <begin position="1"/>
        <end position="32"/>
    </location>
</feature>
<dbReference type="SUPFAM" id="SSF47616">
    <property type="entry name" value="GST C-terminal domain-like"/>
    <property type="match status" value="1"/>
</dbReference>
<dbReference type="Pfam" id="PF14497">
    <property type="entry name" value="GST_C_3"/>
    <property type="match status" value="1"/>
</dbReference>
<dbReference type="PROSITE" id="PS50405">
    <property type="entry name" value="GST_CTER"/>
    <property type="match status" value="1"/>
</dbReference>
<organism evidence="3 4">
    <name type="scientific">Biomphalaria glabrata</name>
    <name type="common">Bloodfluke planorb</name>
    <name type="synonym">Freshwater snail</name>
    <dbReference type="NCBI Taxonomy" id="6526"/>
    <lineage>
        <taxon>Eukaryota</taxon>
        <taxon>Metazoa</taxon>
        <taxon>Spiralia</taxon>
        <taxon>Lophotrochozoa</taxon>
        <taxon>Mollusca</taxon>
        <taxon>Gastropoda</taxon>
        <taxon>Heterobranchia</taxon>
        <taxon>Euthyneura</taxon>
        <taxon>Panpulmonata</taxon>
        <taxon>Hygrophila</taxon>
        <taxon>Lymnaeoidea</taxon>
        <taxon>Planorbidae</taxon>
        <taxon>Biomphalaria</taxon>
    </lineage>
</organism>
<feature type="domain" description="GST C-terminal" evidence="2">
    <location>
        <begin position="34"/>
        <end position="155"/>
    </location>
</feature>
<dbReference type="Gene3D" id="3.40.30.10">
    <property type="entry name" value="Glutaredoxin"/>
    <property type="match status" value="1"/>
</dbReference>
<dbReference type="InterPro" id="IPR004045">
    <property type="entry name" value="Glutathione_S-Trfase_N"/>
</dbReference>
<dbReference type="KEGG" id="bgt:106058451"/>
<dbReference type="InterPro" id="IPR040079">
    <property type="entry name" value="Glutathione_S-Trfase"/>
</dbReference>
<dbReference type="CDD" id="cd03192">
    <property type="entry name" value="GST_C_Sigma_like"/>
    <property type="match status" value="1"/>
</dbReference>
<dbReference type="GO" id="GO:0004364">
    <property type="term" value="F:glutathione transferase activity"/>
    <property type="evidence" value="ECO:0007669"/>
    <property type="project" value="TreeGrafter"/>
</dbReference>
<dbReference type="AlphaFoldDB" id="A0A2C9LWY1"/>
<dbReference type="SUPFAM" id="SSF52833">
    <property type="entry name" value="Thioredoxin-like"/>
    <property type="match status" value="1"/>
</dbReference>
<evidence type="ECO:0000313" key="3">
    <source>
        <dbReference type="EnsemblMetazoa" id="BGLB035948-PA"/>
    </source>
</evidence>
<dbReference type="FunFam" id="1.20.1050.10:FF:000044">
    <property type="entry name" value="Glutathione S-transferase"/>
    <property type="match status" value="1"/>
</dbReference>